<evidence type="ECO:0000313" key="2">
    <source>
        <dbReference type="EMBL" id="KPM43121.1"/>
    </source>
</evidence>
<dbReference type="InterPro" id="IPR045518">
    <property type="entry name" value="2EXR"/>
</dbReference>
<gene>
    <name evidence="2" type="ORF">AK830_g3467</name>
</gene>
<dbReference type="PANTHER" id="PTHR35910">
    <property type="entry name" value="2EXR DOMAIN-CONTAINING PROTEIN"/>
    <property type="match status" value="1"/>
</dbReference>
<keyword evidence="3" id="KW-1185">Reference proteome</keyword>
<dbReference type="PANTHER" id="PTHR35910:SF6">
    <property type="entry name" value="2EXR DOMAIN-CONTAINING PROTEIN"/>
    <property type="match status" value="1"/>
</dbReference>
<reference evidence="2 3" key="1">
    <citation type="submission" date="2015-09" db="EMBL/GenBank/DDBJ databases">
        <title>Draft genome of a European isolate of the apple canker pathogen Neonectria ditissima.</title>
        <authorList>
            <person name="Gomez-Cortecero A."/>
            <person name="Harrison R.J."/>
            <person name="Armitage A.D."/>
        </authorList>
    </citation>
    <scope>NUCLEOTIDE SEQUENCE [LARGE SCALE GENOMIC DNA]</scope>
    <source>
        <strain evidence="2 3">R09/05</strain>
    </source>
</reference>
<name>A0A0P7BQ85_9HYPO</name>
<protein>
    <recommendedName>
        <fullName evidence="1">2EXR domain-containing protein</fullName>
    </recommendedName>
</protein>
<accession>A0A0P7BQ85</accession>
<evidence type="ECO:0000313" key="3">
    <source>
        <dbReference type="Proteomes" id="UP000050424"/>
    </source>
</evidence>
<sequence>MAEFSLTCARLGFPRRQHFFCKLPTELRLKIWNYNVPETRLVPIRCGSNWACSLEPSQSGLSSNTGCVSSAVIPANLHVCAESRAEALNHYQLEFGFARGPGQVFFSPARDVLYFGPRDGYMAADSQFHTCMSMCDPDQLAAVRRVAINDALFWVDNTYRSMTASGLTVDLLRRLQARMPGLEEIIFVPRDEESKHSMSYFEPTMVYVRMARQIQTAVATLRSQTPSWNPPRWSILPLSAFPKSWDAIAAATA</sequence>
<organism evidence="2 3">
    <name type="scientific">Neonectria ditissima</name>
    <dbReference type="NCBI Taxonomy" id="78410"/>
    <lineage>
        <taxon>Eukaryota</taxon>
        <taxon>Fungi</taxon>
        <taxon>Dikarya</taxon>
        <taxon>Ascomycota</taxon>
        <taxon>Pezizomycotina</taxon>
        <taxon>Sordariomycetes</taxon>
        <taxon>Hypocreomycetidae</taxon>
        <taxon>Hypocreales</taxon>
        <taxon>Nectriaceae</taxon>
        <taxon>Neonectria</taxon>
    </lineage>
</organism>
<dbReference type="OrthoDB" id="3557569at2759"/>
<dbReference type="Proteomes" id="UP000050424">
    <property type="component" value="Unassembled WGS sequence"/>
</dbReference>
<feature type="domain" description="2EXR" evidence="1">
    <location>
        <begin position="18"/>
        <end position="113"/>
    </location>
</feature>
<dbReference type="EMBL" id="LKCW01000038">
    <property type="protein sequence ID" value="KPM43121.1"/>
    <property type="molecule type" value="Genomic_DNA"/>
</dbReference>
<dbReference type="AlphaFoldDB" id="A0A0P7BQ85"/>
<evidence type="ECO:0000259" key="1">
    <source>
        <dbReference type="Pfam" id="PF20150"/>
    </source>
</evidence>
<proteinExistence type="predicted"/>
<comment type="caution">
    <text evidence="2">The sequence shown here is derived from an EMBL/GenBank/DDBJ whole genome shotgun (WGS) entry which is preliminary data.</text>
</comment>
<dbReference type="Pfam" id="PF20150">
    <property type="entry name" value="2EXR"/>
    <property type="match status" value="1"/>
</dbReference>